<evidence type="ECO:0000256" key="1">
    <source>
        <dbReference type="SAM" id="MobiDB-lite"/>
    </source>
</evidence>
<gene>
    <name evidence="2" type="ORF">RM779_00660</name>
</gene>
<comment type="caution">
    <text evidence="2">The sequence shown here is derived from an EMBL/GenBank/DDBJ whole genome shotgun (WGS) entry which is preliminary data.</text>
</comment>
<feature type="region of interest" description="Disordered" evidence="1">
    <location>
        <begin position="1"/>
        <end position="32"/>
    </location>
</feature>
<sequence>MTNRREAGRDPLVVPGTRVRGARTYPGDDPAAHAGRLLRRAVNADRPGEGTLQRLAAAGGYAIERLPDPRGQGGGRGWIALYEHAFLLADDTELCLYELEHDHAPDGGLVSEVHADEAAAALAARRLGRPGPAGRPVPPDLGTWRRGGPYSVERDG</sequence>
<name>A0ABU2RWI9_9ACTN</name>
<reference evidence="3" key="1">
    <citation type="submission" date="2023-07" db="EMBL/GenBank/DDBJ databases">
        <title>30 novel species of actinomycetes from the DSMZ collection.</title>
        <authorList>
            <person name="Nouioui I."/>
        </authorList>
    </citation>
    <scope>NUCLEOTIDE SEQUENCE [LARGE SCALE GENOMIC DNA]</scope>
    <source>
        <strain evidence="3">DSM 41886</strain>
    </source>
</reference>
<dbReference type="Proteomes" id="UP001183615">
    <property type="component" value="Unassembled WGS sequence"/>
</dbReference>
<keyword evidence="3" id="KW-1185">Reference proteome</keyword>
<dbReference type="EMBL" id="JAVREV010000001">
    <property type="protein sequence ID" value="MDT0441116.1"/>
    <property type="molecule type" value="Genomic_DNA"/>
</dbReference>
<feature type="region of interest" description="Disordered" evidence="1">
    <location>
        <begin position="127"/>
        <end position="156"/>
    </location>
</feature>
<evidence type="ECO:0000313" key="2">
    <source>
        <dbReference type="EMBL" id="MDT0441116.1"/>
    </source>
</evidence>
<accession>A0ABU2RWI9</accession>
<proteinExistence type="predicted"/>
<evidence type="ECO:0000313" key="3">
    <source>
        <dbReference type="Proteomes" id="UP001183615"/>
    </source>
</evidence>
<dbReference type="Pfam" id="PF19738">
    <property type="entry name" value="DUF6227"/>
    <property type="match status" value="1"/>
</dbReference>
<dbReference type="RefSeq" id="WP_311614631.1">
    <property type="nucleotide sequence ID" value="NZ_JAVREV010000001.1"/>
</dbReference>
<organism evidence="2 3">
    <name type="scientific">Streptomyces johnsoniae</name>
    <dbReference type="NCBI Taxonomy" id="3075532"/>
    <lineage>
        <taxon>Bacteria</taxon>
        <taxon>Bacillati</taxon>
        <taxon>Actinomycetota</taxon>
        <taxon>Actinomycetes</taxon>
        <taxon>Kitasatosporales</taxon>
        <taxon>Streptomycetaceae</taxon>
        <taxon>Streptomyces</taxon>
    </lineage>
</organism>
<protein>
    <submittedName>
        <fullName evidence="2">DUF6227 family protein</fullName>
    </submittedName>
</protein>
<dbReference type="InterPro" id="IPR046195">
    <property type="entry name" value="DUF6227"/>
</dbReference>